<gene>
    <name evidence="1" type="ORF">EBF16_09670</name>
</gene>
<organism evidence="1 2">
    <name type="scientific">Sphingobium yanoikuyae</name>
    <name type="common">Sphingomonas yanoikuyae</name>
    <dbReference type="NCBI Taxonomy" id="13690"/>
    <lineage>
        <taxon>Bacteria</taxon>
        <taxon>Pseudomonadati</taxon>
        <taxon>Pseudomonadota</taxon>
        <taxon>Alphaproteobacteria</taxon>
        <taxon>Sphingomonadales</taxon>
        <taxon>Sphingomonadaceae</taxon>
        <taxon>Sphingobium</taxon>
    </lineage>
</organism>
<dbReference type="AlphaFoldDB" id="A0A3G2UPV5"/>
<evidence type="ECO:0000313" key="1">
    <source>
        <dbReference type="EMBL" id="AYO77156.1"/>
    </source>
</evidence>
<proteinExistence type="predicted"/>
<dbReference type="EMBL" id="CP033230">
    <property type="protein sequence ID" value="AYO77156.1"/>
    <property type="molecule type" value="Genomic_DNA"/>
</dbReference>
<reference evidence="1 2" key="1">
    <citation type="submission" date="2018-10" db="EMBL/GenBank/DDBJ databases">
        <title>Characterization and genome analysis of a novel bacterium Sphingobium yanoikuyae SJTF8 capable of degrading PAHs.</title>
        <authorList>
            <person name="Yin C."/>
            <person name="Xiong W."/>
            <person name="Liang R."/>
        </authorList>
    </citation>
    <scope>NUCLEOTIDE SEQUENCE [LARGE SCALE GENOMIC DNA]</scope>
    <source>
        <strain evidence="1 2">SJTF8</strain>
    </source>
</reference>
<evidence type="ECO:0000313" key="2">
    <source>
        <dbReference type="Proteomes" id="UP000280708"/>
    </source>
</evidence>
<accession>A0A3G2UPV5</accession>
<sequence length="76" mass="8452">MARKAALDPAYVYTSARSFSATLAVLSSSGNTQRFNCDEPEDMVYGRFGQTGFKRPTSKTWKDAAQRWDARPNVAT</sequence>
<name>A0A3G2UPV5_SPHYA</name>
<protein>
    <submittedName>
        <fullName evidence="1">Uncharacterized protein</fullName>
    </submittedName>
</protein>
<dbReference type="Proteomes" id="UP000280708">
    <property type="component" value="Chromosome"/>
</dbReference>